<dbReference type="Proteomes" id="UP001177260">
    <property type="component" value="Unassembled WGS sequence"/>
</dbReference>
<proteinExistence type="predicted"/>
<comment type="caution">
    <text evidence="1">The sequence shown here is derived from an EMBL/GenBank/DDBJ whole genome shotgun (WGS) entry which is preliminary data.</text>
</comment>
<keyword evidence="2" id="KW-1185">Reference proteome</keyword>
<reference evidence="1 2" key="1">
    <citation type="journal article" date="2023" name="ACS Omega">
        <title>Identification of the Neoaspergillic Acid Biosynthesis Gene Cluster by Establishing an In Vitro CRISPR-Ribonucleoprotein Genetic System in Aspergillus melleus.</title>
        <authorList>
            <person name="Yuan B."/>
            <person name="Grau M.F."/>
            <person name="Murata R.M."/>
            <person name="Torok T."/>
            <person name="Venkateswaran K."/>
            <person name="Stajich J.E."/>
            <person name="Wang C.C.C."/>
        </authorList>
    </citation>
    <scope>NUCLEOTIDE SEQUENCE [LARGE SCALE GENOMIC DNA]</scope>
    <source>
        <strain evidence="1 2">IMV 1140</strain>
    </source>
</reference>
<evidence type="ECO:0000313" key="1">
    <source>
        <dbReference type="EMBL" id="KAK1143993.1"/>
    </source>
</evidence>
<gene>
    <name evidence="1" type="ORF">N8T08_005902</name>
</gene>
<dbReference type="EMBL" id="JAOPJF010000034">
    <property type="protein sequence ID" value="KAK1143993.1"/>
    <property type="molecule type" value="Genomic_DNA"/>
</dbReference>
<accession>A0ACC3B1K7</accession>
<sequence length="150" mass="16719">MSLESVPNDCYTNTDHEIGKRLFNLMVAMKMVQSSPHGRSDDTLAKADRLIESKALSFENALVAIKVFDLNLPRQVPIGDESAEDFVYKVLGFARISNNTEAFTLIISEFGLPVLDRVDDPKVQTTIDGQFPIEDTPECHVNPTPTPWPL</sequence>
<evidence type="ECO:0000313" key="2">
    <source>
        <dbReference type="Proteomes" id="UP001177260"/>
    </source>
</evidence>
<protein>
    <submittedName>
        <fullName evidence="1">Uncharacterized protein</fullName>
    </submittedName>
</protein>
<name>A0ACC3B1K7_9EURO</name>
<organism evidence="1 2">
    <name type="scientific">Aspergillus melleus</name>
    <dbReference type="NCBI Taxonomy" id="138277"/>
    <lineage>
        <taxon>Eukaryota</taxon>
        <taxon>Fungi</taxon>
        <taxon>Dikarya</taxon>
        <taxon>Ascomycota</taxon>
        <taxon>Pezizomycotina</taxon>
        <taxon>Eurotiomycetes</taxon>
        <taxon>Eurotiomycetidae</taxon>
        <taxon>Eurotiales</taxon>
        <taxon>Aspergillaceae</taxon>
        <taxon>Aspergillus</taxon>
        <taxon>Aspergillus subgen. Circumdati</taxon>
    </lineage>
</organism>